<dbReference type="AlphaFoldDB" id="A0A5C6CCW3"/>
<dbReference type="GO" id="GO:0019240">
    <property type="term" value="P:citrulline biosynthetic process"/>
    <property type="evidence" value="ECO:0007669"/>
    <property type="project" value="TreeGrafter"/>
</dbReference>
<evidence type="ECO:0000256" key="2">
    <source>
        <dbReference type="RuleBase" id="RU003634"/>
    </source>
</evidence>
<dbReference type="EC" id="2.1.3.9" evidence="5"/>
<evidence type="ECO:0000256" key="1">
    <source>
        <dbReference type="ARBA" id="ARBA00022679"/>
    </source>
</evidence>
<feature type="domain" description="Aspartate/ornithine carbamoyltransferase Asp/Orn-binding" evidence="3">
    <location>
        <begin position="181"/>
        <end position="336"/>
    </location>
</feature>
<dbReference type="OrthoDB" id="9802587at2"/>
<dbReference type="GO" id="GO:0043857">
    <property type="term" value="F:N-acetylornithine carbamoyltransferase activity"/>
    <property type="evidence" value="ECO:0007669"/>
    <property type="project" value="UniProtKB-EC"/>
</dbReference>
<evidence type="ECO:0000259" key="4">
    <source>
        <dbReference type="Pfam" id="PF02729"/>
    </source>
</evidence>
<evidence type="ECO:0000313" key="5">
    <source>
        <dbReference type="EMBL" id="TWU22663.1"/>
    </source>
</evidence>
<gene>
    <name evidence="5" type="primary">argF'</name>
    <name evidence="5" type="ORF">Pla144_41230</name>
</gene>
<dbReference type="InterPro" id="IPR006131">
    <property type="entry name" value="Asp_carbamoyltransf_Asp/Orn-bd"/>
</dbReference>
<dbReference type="InterPro" id="IPR036901">
    <property type="entry name" value="Asp/Orn_carbamoylTrfase_sf"/>
</dbReference>
<dbReference type="GO" id="GO:0004585">
    <property type="term" value="F:ornithine carbamoyltransferase activity"/>
    <property type="evidence" value="ECO:0007669"/>
    <property type="project" value="TreeGrafter"/>
</dbReference>
<reference evidence="5 6" key="1">
    <citation type="submission" date="2019-02" db="EMBL/GenBank/DDBJ databases">
        <title>Deep-cultivation of Planctomycetes and their phenomic and genomic characterization uncovers novel biology.</title>
        <authorList>
            <person name="Wiegand S."/>
            <person name="Jogler M."/>
            <person name="Boedeker C."/>
            <person name="Pinto D."/>
            <person name="Vollmers J."/>
            <person name="Rivas-Marin E."/>
            <person name="Kohn T."/>
            <person name="Peeters S.H."/>
            <person name="Heuer A."/>
            <person name="Rast P."/>
            <person name="Oberbeckmann S."/>
            <person name="Bunk B."/>
            <person name="Jeske O."/>
            <person name="Meyerdierks A."/>
            <person name="Storesund J.E."/>
            <person name="Kallscheuer N."/>
            <person name="Luecker S."/>
            <person name="Lage O.M."/>
            <person name="Pohl T."/>
            <person name="Merkel B.J."/>
            <person name="Hornburger P."/>
            <person name="Mueller R.-W."/>
            <person name="Bruemmer F."/>
            <person name="Labrenz M."/>
            <person name="Spormann A.M."/>
            <person name="Op Den Camp H."/>
            <person name="Overmann J."/>
            <person name="Amann R."/>
            <person name="Jetten M.S.M."/>
            <person name="Mascher T."/>
            <person name="Medema M.H."/>
            <person name="Devos D.P."/>
            <person name="Kaster A.-K."/>
            <person name="Ovreas L."/>
            <person name="Rohde M."/>
            <person name="Galperin M.Y."/>
            <person name="Jogler C."/>
        </authorList>
    </citation>
    <scope>NUCLEOTIDE SEQUENCE [LARGE SCALE GENOMIC DNA]</scope>
    <source>
        <strain evidence="5 6">Pla144</strain>
    </source>
</reference>
<dbReference type="InterPro" id="IPR006132">
    <property type="entry name" value="Asp/Orn_carbamoyltranf_P-bd"/>
</dbReference>
<dbReference type="GO" id="GO:0042450">
    <property type="term" value="P:L-arginine biosynthetic process via ornithine"/>
    <property type="evidence" value="ECO:0007669"/>
    <property type="project" value="TreeGrafter"/>
</dbReference>
<name>A0A5C6CCW3_9BACT</name>
<evidence type="ECO:0000313" key="6">
    <source>
        <dbReference type="Proteomes" id="UP000318437"/>
    </source>
</evidence>
<proteinExistence type="inferred from homology"/>
<dbReference type="EMBL" id="SJPS01000007">
    <property type="protein sequence ID" value="TWU22663.1"/>
    <property type="molecule type" value="Genomic_DNA"/>
</dbReference>
<evidence type="ECO:0000259" key="3">
    <source>
        <dbReference type="Pfam" id="PF00185"/>
    </source>
</evidence>
<dbReference type="RefSeq" id="WP_146452424.1">
    <property type="nucleotide sequence ID" value="NZ_SJPS01000007.1"/>
</dbReference>
<feature type="domain" description="Aspartate/ornithine carbamoyltransferase carbamoyl-P binding" evidence="4">
    <location>
        <begin position="7"/>
        <end position="152"/>
    </location>
</feature>
<accession>A0A5C6CCW3</accession>
<dbReference type="GO" id="GO:0016597">
    <property type="term" value="F:amino acid binding"/>
    <property type="evidence" value="ECO:0007669"/>
    <property type="project" value="InterPro"/>
</dbReference>
<dbReference type="PANTHER" id="PTHR45753">
    <property type="entry name" value="ORNITHINE CARBAMOYLTRANSFERASE, MITOCHONDRIAL"/>
    <property type="match status" value="1"/>
</dbReference>
<protein>
    <submittedName>
        <fullName evidence="5">N-acetylornithine carbamoyltransferase</fullName>
        <ecNumber evidence="5">2.1.3.9</ecNumber>
    </submittedName>
</protein>
<dbReference type="PRINTS" id="PR00100">
    <property type="entry name" value="AOTCASE"/>
</dbReference>
<keyword evidence="1 2" id="KW-0808">Transferase</keyword>
<comment type="similarity">
    <text evidence="2">Belongs to the aspartate/ornithine carbamoyltransferase superfamily.</text>
</comment>
<dbReference type="Gene3D" id="3.40.50.1370">
    <property type="entry name" value="Aspartate/ornithine carbamoyltransferase"/>
    <property type="match status" value="2"/>
</dbReference>
<sequence>MADLKGRDYIETNDLTQDELDLLLDTTTELKEKFHRGEPTQLLPHQTAFLLFFDKSTRTRNAFEAGMTQLGGHAHFLDADVTQISHGETPADTGKILASMGHGICIRHDLILDQGNRYMREMAQASDVPIINMQCDVDHPTQTLADLQTMRELFGTDLAGKKIAVSWAFAPSYAKPLSVPQGLITLMTRFGMHVTLAHPPGYNLVGRTLEAAKMNASASGGKFEIVDDMDAAFENADVVYPKSWGVYDLMLARQNATTKEEIGENQQACLSMNAKYKDWICDDRRMKLAKKSAVYMHCLPADRGSEVTDSVIDGPQSVVFPEAENRLHTAKAIMACTMRERPFS</sequence>
<organism evidence="5 6">
    <name type="scientific">Bythopirellula polymerisocia</name>
    <dbReference type="NCBI Taxonomy" id="2528003"/>
    <lineage>
        <taxon>Bacteria</taxon>
        <taxon>Pseudomonadati</taxon>
        <taxon>Planctomycetota</taxon>
        <taxon>Planctomycetia</taxon>
        <taxon>Pirellulales</taxon>
        <taxon>Lacipirellulaceae</taxon>
        <taxon>Bythopirellula</taxon>
    </lineage>
</organism>
<dbReference type="InterPro" id="IPR006130">
    <property type="entry name" value="Asp/Orn_carbamoylTrfase"/>
</dbReference>
<dbReference type="SUPFAM" id="SSF53671">
    <property type="entry name" value="Aspartate/ornithine carbamoyltransferase"/>
    <property type="match status" value="1"/>
</dbReference>
<comment type="caution">
    <text evidence="5">The sequence shown here is derived from an EMBL/GenBank/DDBJ whole genome shotgun (WGS) entry which is preliminary data.</text>
</comment>
<dbReference type="Pfam" id="PF02729">
    <property type="entry name" value="OTCace_N"/>
    <property type="match status" value="1"/>
</dbReference>
<keyword evidence="6" id="KW-1185">Reference proteome</keyword>
<dbReference type="PANTHER" id="PTHR45753:SF3">
    <property type="entry name" value="ORNITHINE TRANSCARBAMYLASE, MITOCHONDRIAL"/>
    <property type="match status" value="1"/>
</dbReference>
<dbReference type="Proteomes" id="UP000318437">
    <property type="component" value="Unassembled WGS sequence"/>
</dbReference>
<dbReference type="PRINTS" id="PR00101">
    <property type="entry name" value="ATCASE"/>
</dbReference>
<dbReference type="Pfam" id="PF00185">
    <property type="entry name" value="OTCace"/>
    <property type="match status" value="1"/>
</dbReference>